<evidence type="ECO:0000259" key="2">
    <source>
        <dbReference type="Pfam" id="PF22603"/>
    </source>
</evidence>
<dbReference type="Gene3D" id="3.30.519.10">
    <property type="entry name" value="Guanine Nucleotide Dissociation Inhibitor, domain 2"/>
    <property type="match status" value="1"/>
</dbReference>
<dbReference type="SUPFAM" id="SSF54373">
    <property type="entry name" value="FAD-linked reductases, C-terminal domain"/>
    <property type="match status" value="1"/>
</dbReference>
<dbReference type="EMBL" id="JACEEZ010009391">
    <property type="protein sequence ID" value="KAG0722556.1"/>
    <property type="molecule type" value="Genomic_DNA"/>
</dbReference>
<feature type="region of interest" description="Disordered" evidence="1">
    <location>
        <begin position="1"/>
        <end position="22"/>
    </location>
</feature>
<proteinExistence type="predicted"/>
<dbReference type="InterPro" id="IPR054420">
    <property type="entry name" value="RAE1_2_domI_C"/>
</dbReference>
<accession>A0A8J4YF84</accession>
<evidence type="ECO:0000256" key="1">
    <source>
        <dbReference type="SAM" id="MobiDB-lite"/>
    </source>
</evidence>
<reference evidence="3" key="1">
    <citation type="submission" date="2020-07" db="EMBL/GenBank/DDBJ databases">
        <title>The High-quality genome of the commercially important snow crab, Chionoecetes opilio.</title>
        <authorList>
            <person name="Jeong J.-H."/>
            <person name="Ryu S."/>
        </authorList>
    </citation>
    <scope>NUCLEOTIDE SEQUENCE</scope>
    <source>
        <strain evidence="3">MADBK_172401_WGS</strain>
        <tissue evidence="3">Digestive gland</tissue>
    </source>
</reference>
<dbReference type="AlphaFoldDB" id="A0A8J4YF84"/>
<dbReference type="OrthoDB" id="1923006at2759"/>
<name>A0A8J4YF84_CHIOP</name>
<dbReference type="Pfam" id="PF22603">
    <property type="entry name" value="RAE1_2_domI_C"/>
    <property type="match status" value="1"/>
</dbReference>
<dbReference type="Proteomes" id="UP000770661">
    <property type="component" value="Unassembled WGS sequence"/>
</dbReference>
<sequence length="102" mass="11327">MPKKREKNAVETGPFGDPSANEKEQLTLLRVPAKVGNPHPVIVLEVGPGPTFAPRTCNAESDLRVAVERLLTTEPDDTSNKPRMMWSLYFNQVRVRTAEGRA</sequence>
<protein>
    <recommendedName>
        <fullName evidence="2">RAE1/2 domain-containing protein</fullName>
    </recommendedName>
</protein>
<organism evidence="3 4">
    <name type="scientific">Chionoecetes opilio</name>
    <name type="common">Atlantic snow crab</name>
    <name type="synonym">Cancer opilio</name>
    <dbReference type="NCBI Taxonomy" id="41210"/>
    <lineage>
        <taxon>Eukaryota</taxon>
        <taxon>Metazoa</taxon>
        <taxon>Ecdysozoa</taxon>
        <taxon>Arthropoda</taxon>
        <taxon>Crustacea</taxon>
        <taxon>Multicrustacea</taxon>
        <taxon>Malacostraca</taxon>
        <taxon>Eumalacostraca</taxon>
        <taxon>Eucarida</taxon>
        <taxon>Decapoda</taxon>
        <taxon>Pleocyemata</taxon>
        <taxon>Brachyura</taxon>
        <taxon>Eubrachyura</taxon>
        <taxon>Majoidea</taxon>
        <taxon>Majidae</taxon>
        <taxon>Chionoecetes</taxon>
    </lineage>
</organism>
<evidence type="ECO:0000313" key="3">
    <source>
        <dbReference type="EMBL" id="KAG0722556.1"/>
    </source>
</evidence>
<comment type="caution">
    <text evidence="3">The sequence shown here is derived from an EMBL/GenBank/DDBJ whole genome shotgun (WGS) entry which is preliminary data.</text>
</comment>
<gene>
    <name evidence="3" type="ORF">GWK47_044307</name>
</gene>
<keyword evidence="4" id="KW-1185">Reference proteome</keyword>
<feature type="domain" description="RAE1/2" evidence="2">
    <location>
        <begin position="21"/>
        <end position="93"/>
    </location>
</feature>
<evidence type="ECO:0000313" key="4">
    <source>
        <dbReference type="Proteomes" id="UP000770661"/>
    </source>
</evidence>